<evidence type="ECO:0000256" key="1">
    <source>
        <dbReference type="SAM" id="Phobius"/>
    </source>
</evidence>
<comment type="caution">
    <text evidence="2">The sequence shown here is derived from an EMBL/GenBank/DDBJ whole genome shotgun (WGS) entry which is preliminary data.</text>
</comment>
<evidence type="ECO:0008006" key="4">
    <source>
        <dbReference type="Google" id="ProtNLM"/>
    </source>
</evidence>
<dbReference type="Proteomes" id="UP001050975">
    <property type="component" value="Unassembled WGS sequence"/>
</dbReference>
<gene>
    <name evidence="2" type="ORF">MiSe_91900</name>
</gene>
<dbReference type="RefSeq" id="WP_226594192.1">
    <property type="nucleotide sequence ID" value="NZ_BLAY01000335.1"/>
</dbReference>
<organism evidence="2 3">
    <name type="scientific">Microseira wollei NIES-4236</name>
    <dbReference type="NCBI Taxonomy" id="2530354"/>
    <lineage>
        <taxon>Bacteria</taxon>
        <taxon>Bacillati</taxon>
        <taxon>Cyanobacteriota</taxon>
        <taxon>Cyanophyceae</taxon>
        <taxon>Oscillatoriophycideae</taxon>
        <taxon>Aerosakkonematales</taxon>
        <taxon>Aerosakkonemataceae</taxon>
        <taxon>Microseira</taxon>
    </lineage>
</organism>
<dbReference type="NCBIfam" id="NF033486">
    <property type="entry name" value="harvest_ssl1498"/>
    <property type="match status" value="1"/>
</dbReference>
<dbReference type="AlphaFoldDB" id="A0AAV3XNS4"/>
<keyword evidence="1" id="KW-0472">Membrane</keyword>
<keyword evidence="3" id="KW-1185">Reference proteome</keyword>
<reference evidence="2" key="1">
    <citation type="submission" date="2019-10" db="EMBL/GenBank/DDBJ databases">
        <title>Draft genome sequece of Microseira wollei NIES-4236.</title>
        <authorList>
            <person name="Yamaguchi H."/>
            <person name="Suzuki S."/>
            <person name="Kawachi M."/>
        </authorList>
    </citation>
    <scope>NUCLEOTIDE SEQUENCE</scope>
    <source>
        <strain evidence="2">NIES-4236</strain>
    </source>
</reference>
<keyword evidence="1" id="KW-0812">Transmembrane</keyword>
<proteinExistence type="predicted"/>
<accession>A0AAV3XNS4</accession>
<keyword evidence="1" id="KW-1133">Transmembrane helix</keyword>
<protein>
    <recommendedName>
        <fullName evidence="4">Ssl1498 family light-harvesting-like protein</fullName>
    </recommendedName>
</protein>
<dbReference type="InterPro" id="IPR048028">
    <property type="entry name" value="Psb34-like"/>
</dbReference>
<feature type="transmembrane region" description="Helical" evidence="1">
    <location>
        <begin position="33"/>
        <end position="54"/>
    </location>
</feature>
<evidence type="ECO:0000313" key="2">
    <source>
        <dbReference type="EMBL" id="GET44363.1"/>
    </source>
</evidence>
<name>A0AAV3XNS4_9CYAN</name>
<dbReference type="EMBL" id="BLAY01000335">
    <property type="protein sequence ID" value="GET44363.1"/>
    <property type="molecule type" value="Genomic_DNA"/>
</dbReference>
<dbReference type="Pfam" id="PF26394">
    <property type="entry name" value="Psb34"/>
    <property type="match status" value="1"/>
</dbReference>
<evidence type="ECO:0000313" key="3">
    <source>
        <dbReference type="Proteomes" id="UP001050975"/>
    </source>
</evidence>
<sequence>MYTTDNEGLLNNYAVEPQIYYAEYPSPEQQRRYALQGAVGFLIASAMVLIALGVS</sequence>